<reference evidence="2 3" key="1">
    <citation type="submission" date="2016-11" db="EMBL/GenBank/DDBJ databases">
        <title>Comparative genomics of Acidibacillus ferroxidans species.</title>
        <authorList>
            <person name="Oliveira G."/>
            <person name="Nunes G."/>
            <person name="Oliveira R."/>
            <person name="Araujo F."/>
            <person name="Salim A."/>
            <person name="Scholte L."/>
            <person name="Morais D."/>
            <person name="Nancucheo I."/>
            <person name="Johnson D.B."/>
            <person name="Grail B."/>
            <person name="Bittencourt J."/>
            <person name="Valadares R."/>
        </authorList>
    </citation>
    <scope>NUCLEOTIDE SEQUENCE [LARGE SCALE GENOMIC DNA]</scope>
    <source>
        <strain evidence="2 3">Y002</strain>
    </source>
</reference>
<accession>A0A2U3CNU7</accession>
<sequence length="206" mass="22983">MRAQSPISRRNPYGNDSNASRGEGSSLDGHGDFEASKGETSFSQQPSRSLNKVARFDSDDPEDTPWENAPVSPLPSSPSRGGSSWLSHQPTDQETQKNESPILERIKGAQKNEIREEQEWIHNDTSESEEPEVNEKKRAYEDALREIPHQAKELRGQNWNQKTSRVRKVAERGTKAAYFASKKLAPLAIKSTKRLARSPATASELA</sequence>
<keyword evidence="3" id="KW-1185">Reference proteome</keyword>
<dbReference type="EMBL" id="MPDK01000103">
    <property type="protein sequence ID" value="PWI50702.1"/>
    <property type="molecule type" value="Genomic_DNA"/>
</dbReference>
<organism evidence="2 3">
    <name type="scientific">Sulfoacidibacillus thermotolerans</name>
    <name type="common">Acidibacillus sulfuroxidans</name>
    <dbReference type="NCBI Taxonomy" id="1765684"/>
    <lineage>
        <taxon>Bacteria</taxon>
        <taxon>Bacillati</taxon>
        <taxon>Bacillota</taxon>
        <taxon>Bacilli</taxon>
        <taxon>Bacillales</taxon>
        <taxon>Alicyclobacillaceae</taxon>
        <taxon>Sulfoacidibacillus</taxon>
    </lineage>
</organism>
<dbReference type="Proteomes" id="UP000245380">
    <property type="component" value="Unassembled WGS sequence"/>
</dbReference>
<proteinExistence type="predicted"/>
<protein>
    <submittedName>
        <fullName evidence="2">Uncharacterized protein</fullName>
    </submittedName>
</protein>
<feature type="compositionally biased region" description="Basic and acidic residues" evidence="1">
    <location>
        <begin position="94"/>
        <end position="125"/>
    </location>
</feature>
<feature type="compositionally biased region" description="Polar residues" evidence="1">
    <location>
        <begin position="38"/>
        <end position="50"/>
    </location>
</feature>
<evidence type="ECO:0000313" key="2">
    <source>
        <dbReference type="EMBL" id="PWI50702.1"/>
    </source>
</evidence>
<feature type="region of interest" description="Disordered" evidence="1">
    <location>
        <begin position="1"/>
        <end position="136"/>
    </location>
</feature>
<gene>
    <name evidence="2" type="ORF">BM613_14465</name>
</gene>
<comment type="caution">
    <text evidence="2">The sequence shown here is derived from an EMBL/GenBank/DDBJ whole genome shotgun (WGS) entry which is preliminary data.</text>
</comment>
<feature type="non-terminal residue" evidence="2">
    <location>
        <position position="206"/>
    </location>
</feature>
<name>A0A2U3CNU7_SULT2</name>
<evidence type="ECO:0000256" key="1">
    <source>
        <dbReference type="SAM" id="MobiDB-lite"/>
    </source>
</evidence>
<feature type="compositionally biased region" description="Low complexity" evidence="1">
    <location>
        <begin position="77"/>
        <end position="87"/>
    </location>
</feature>
<feature type="compositionally biased region" description="Polar residues" evidence="1">
    <location>
        <begin position="1"/>
        <end position="20"/>
    </location>
</feature>
<evidence type="ECO:0000313" key="3">
    <source>
        <dbReference type="Proteomes" id="UP000245380"/>
    </source>
</evidence>
<dbReference type="AlphaFoldDB" id="A0A2U3CNU7"/>